<sequence>MDEAQTVEENATINGGRSGNLVNVEDDESPTKVTGLKVNNGEVVFGGSLPKQNVSEGPAIKQESLTDSKPLDSPIDDRQDHVKEYEHTGQDHVHQDGSMDQDHAHKDGSTSQECPSGLANGKIHNQEGTYGDASKKLEKVSLEKTVEKSKSFSAEIDTTAPFESVKAAVSMFGGIVDWKTHKIQIAERRRYVAQELRKANEQIPIFKKKSEAAEESKQQALKELDNTKRLLEELKLNLERAETEEHQAKQDAELAKLRVEEMEQGIAEESSVAAKAQLEVAQARHQSAVSELKTVKTELINLQKDYNLLQSDRDLAIKNAEEAVFSSKEIERNVEGLTIKLITTKEELESAHAAHLEAEEHRTTVAMAREEELLNWEEEMKQSEQELEKVNQQITETQDLKLKLDNALVLLQNLKSELGAYMEENHKDIQSTLDLANMDLEELKKNIEKETDEVNRLKQTATSLSLDLEKEKETLVAAKKREELAAIPVEALEADLKKTISEVELIQKKEKEARERTLQLPRQLEQSAEEAGQARLRVQKAHQELQKATEAANQAKDGEKNMVSKLNASLKEIEAVRASERLALGAINALHESESARNNQSEPESKITLSVEEYYDLSRLAKEAEDEASTRVSEAISQVELAKESELNAQNKLEQVNLDIASKKEQLSNAMHRAEVAKEGKTTLEHELRTWRSEHEQKLKANASGGYMSFFSSKSTKSSESHKLDTKTESNNNGSGSSEVKPRKKKKRSFFPRFFMFFSRKKTHSSKKNT</sequence>
<feature type="compositionally biased region" description="Basic and acidic residues" evidence="4">
    <location>
        <begin position="717"/>
        <end position="728"/>
    </location>
</feature>
<dbReference type="PANTHER" id="PTHR32054">
    <property type="entry name" value="HEAVY CHAIN, PUTATIVE, EXPRESSED-RELATED-RELATED"/>
    <property type="match status" value="1"/>
</dbReference>
<dbReference type="GO" id="GO:0009903">
    <property type="term" value="P:chloroplast avoidance movement"/>
    <property type="evidence" value="ECO:0007669"/>
    <property type="project" value="TreeGrafter"/>
</dbReference>
<accession>A0A5N6LFB6</accession>
<feature type="coiled-coil region" evidence="3">
    <location>
        <begin position="366"/>
        <end position="558"/>
    </location>
</feature>
<feature type="region of interest" description="Disordered" evidence="4">
    <location>
        <begin position="1"/>
        <end position="137"/>
    </location>
</feature>
<evidence type="ECO:0000256" key="2">
    <source>
        <dbReference type="ARBA" id="ARBA00023054"/>
    </source>
</evidence>
<dbReference type="PANTHER" id="PTHR32054:SF96">
    <property type="entry name" value="WEB FAMILY PROTEIN"/>
    <property type="match status" value="1"/>
</dbReference>
<comment type="caution">
    <text evidence="5">The sequence shown here is derived from an EMBL/GenBank/DDBJ whole genome shotgun (WGS) entry which is preliminary data.</text>
</comment>
<evidence type="ECO:0000256" key="3">
    <source>
        <dbReference type="SAM" id="Coils"/>
    </source>
</evidence>
<keyword evidence="2 3" id="KW-0175">Coiled coil</keyword>
<evidence type="ECO:0000256" key="1">
    <source>
        <dbReference type="ARBA" id="ARBA00005485"/>
    </source>
</evidence>
<dbReference type="OrthoDB" id="1931671at2759"/>
<gene>
    <name evidence="5" type="ORF">E3N88_43305</name>
</gene>
<dbReference type="EMBL" id="SZYD01001071">
    <property type="protein sequence ID" value="KAD1098716.1"/>
    <property type="molecule type" value="Genomic_DNA"/>
</dbReference>
<dbReference type="Pfam" id="PF05701">
    <property type="entry name" value="WEMBL"/>
    <property type="match status" value="1"/>
</dbReference>
<dbReference type="GO" id="GO:0009904">
    <property type="term" value="P:chloroplast accumulation movement"/>
    <property type="evidence" value="ECO:0007669"/>
    <property type="project" value="TreeGrafter"/>
</dbReference>
<name>A0A5N6LFB6_9ASTR</name>
<evidence type="ECO:0000313" key="6">
    <source>
        <dbReference type="Proteomes" id="UP000326396"/>
    </source>
</evidence>
<dbReference type="InterPro" id="IPR008545">
    <property type="entry name" value="Web"/>
</dbReference>
<dbReference type="Proteomes" id="UP000326396">
    <property type="component" value="Unassembled WGS sequence"/>
</dbReference>
<organism evidence="5 6">
    <name type="scientific">Mikania micrantha</name>
    <name type="common">bitter vine</name>
    <dbReference type="NCBI Taxonomy" id="192012"/>
    <lineage>
        <taxon>Eukaryota</taxon>
        <taxon>Viridiplantae</taxon>
        <taxon>Streptophyta</taxon>
        <taxon>Embryophyta</taxon>
        <taxon>Tracheophyta</taxon>
        <taxon>Spermatophyta</taxon>
        <taxon>Magnoliopsida</taxon>
        <taxon>eudicotyledons</taxon>
        <taxon>Gunneridae</taxon>
        <taxon>Pentapetalae</taxon>
        <taxon>asterids</taxon>
        <taxon>campanulids</taxon>
        <taxon>Asterales</taxon>
        <taxon>Asteraceae</taxon>
        <taxon>Asteroideae</taxon>
        <taxon>Heliantheae alliance</taxon>
        <taxon>Eupatorieae</taxon>
        <taxon>Mikania</taxon>
    </lineage>
</organism>
<evidence type="ECO:0000313" key="5">
    <source>
        <dbReference type="EMBL" id="KAD1098716.1"/>
    </source>
</evidence>
<evidence type="ECO:0000256" key="4">
    <source>
        <dbReference type="SAM" id="MobiDB-lite"/>
    </source>
</evidence>
<proteinExistence type="inferred from homology"/>
<reference evidence="5 6" key="1">
    <citation type="submission" date="2019-05" db="EMBL/GenBank/DDBJ databases">
        <title>Mikania micrantha, genome provides insights into the molecular mechanism of rapid growth.</title>
        <authorList>
            <person name="Liu B."/>
        </authorList>
    </citation>
    <scope>NUCLEOTIDE SEQUENCE [LARGE SCALE GENOMIC DNA]</scope>
    <source>
        <strain evidence="5">NLD-2019</strain>
        <tissue evidence="5">Leaf</tissue>
    </source>
</reference>
<dbReference type="GO" id="GO:0005829">
    <property type="term" value="C:cytosol"/>
    <property type="evidence" value="ECO:0007669"/>
    <property type="project" value="TreeGrafter"/>
</dbReference>
<comment type="similarity">
    <text evidence="1">Belongs to the WEB family.</text>
</comment>
<protein>
    <recommendedName>
        <fullName evidence="7">WEB family protein</fullName>
    </recommendedName>
</protein>
<feature type="coiled-coil region" evidence="3">
    <location>
        <begin position="207"/>
        <end position="258"/>
    </location>
</feature>
<keyword evidence="6" id="KW-1185">Reference proteome</keyword>
<feature type="coiled-coil region" evidence="3">
    <location>
        <begin position="646"/>
        <end position="673"/>
    </location>
</feature>
<dbReference type="AlphaFoldDB" id="A0A5N6LFB6"/>
<feature type="compositionally biased region" description="Basic and acidic residues" evidence="4">
    <location>
        <begin position="64"/>
        <end position="108"/>
    </location>
</feature>
<evidence type="ECO:0008006" key="7">
    <source>
        <dbReference type="Google" id="ProtNLM"/>
    </source>
</evidence>
<feature type="region of interest" description="Disordered" evidence="4">
    <location>
        <begin position="710"/>
        <end position="747"/>
    </location>
</feature>